<feature type="transmembrane region" description="Helical" evidence="1">
    <location>
        <begin position="25"/>
        <end position="51"/>
    </location>
</feature>
<evidence type="ECO:0000313" key="3">
    <source>
        <dbReference type="Proteomes" id="UP000887116"/>
    </source>
</evidence>
<keyword evidence="1" id="KW-1133">Transmembrane helix</keyword>
<gene>
    <name evidence="2" type="ORF">TNCT_118841</name>
</gene>
<organism evidence="2 3">
    <name type="scientific">Trichonephila clavata</name>
    <name type="common">Joro spider</name>
    <name type="synonym">Nephila clavata</name>
    <dbReference type="NCBI Taxonomy" id="2740835"/>
    <lineage>
        <taxon>Eukaryota</taxon>
        <taxon>Metazoa</taxon>
        <taxon>Ecdysozoa</taxon>
        <taxon>Arthropoda</taxon>
        <taxon>Chelicerata</taxon>
        <taxon>Arachnida</taxon>
        <taxon>Araneae</taxon>
        <taxon>Araneomorphae</taxon>
        <taxon>Entelegynae</taxon>
        <taxon>Araneoidea</taxon>
        <taxon>Nephilidae</taxon>
        <taxon>Trichonephila</taxon>
    </lineage>
</organism>
<feature type="transmembrane region" description="Helical" evidence="1">
    <location>
        <begin position="130"/>
        <end position="150"/>
    </location>
</feature>
<keyword evidence="1" id="KW-0812">Transmembrane</keyword>
<dbReference type="AlphaFoldDB" id="A0A8X6H7Q3"/>
<evidence type="ECO:0000313" key="2">
    <source>
        <dbReference type="EMBL" id="GFQ81384.1"/>
    </source>
</evidence>
<dbReference type="Proteomes" id="UP000887116">
    <property type="component" value="Unassembled WGS sequence"/>
</dbReference>
<name>A0A8X6H7Q3_TRICU</name>
<keyword evidence="1" id="KW-0472">Membrane</keyword>
<keyword evidence="3" id="KW-1185">Reference proteome</keyword>
<accession>A0A8X6H7Q3</accession>
<evidence type="ECO:0000256" key="1">
    <source>
        <dbReference type="SAM" id="Phobius"/>
    </source>
</evidence>
<proteinExistence type="predicted"/>
<dbReference type="EMBL" id="BMAO01022352">
    <property type="protein sequence ID" value="GFQ81384.1"/>
    <property type="molecule type" value="Genomic_DNA"/>
</dbReference>
<reference evidence="2" key="1">
    <citation type="submission" date="2020-07" db="EMBL/GenBank/DDBJ databases">
        <title>Multicomponent nature underlies the extraordinary mechanical properties of spider dragline silk.</title>
        <authorList>
            <person name="Kono N."/>
            <person name="Nakamura H."/>
            <person name="Mori M."/>
            <person name="Yoshida Y."/>
            <person name="Ohtoshi R."/>
            <person name="Malay A.D."/>
            <person name="Moran D.A.P."/>
            <person name="Tomita M."/>
            <person name="Numata K."/>
            <person name="Arakawa K."/>
        </authorList>
    </citation>
    <scope>NUCLEOTIDE SEQUENCE</scope>
</reference>
<protein>
    <submittedName>
        <fullName evidence="2">Uncharacterized protein</fullName>
    </submittedName>
</protein>
<sequence length="153" mass="17967">MNTDKIFFKSIPIMNILKLPPSCSIIFRILELLCYLLTKIVLSLSVIYYGITCRFIRYLYQRLLEQLNRSSWPEDKLLNLLSVYGDIMKSMEKLNDDFSFSAFITVLMSMIGLFWSGYRVAFRTNMSEMHFHFLISSIIFYLSNQLLIMIPAA</sequence>
<comment type="caution">
    <text evidence="2">The sequence shown here is derived from an EMBL/GenBank/DDBJ whole genome shotgun (WGS) entry which is preliminary data.</text>
</comment>
<feature type="transmembrane region" description="Helical" evidence="1">
    <location>
        <begin position="98"/>
        <end position="118"/>
    </location>
</feature>